<dbReference type="InterPro" id="IPR009091">
    <property type="entry name" value="RCC1/BLIP-II"/>
</dbReference>
<reference evidence="2" key="1">
    <citation type="submission" date="2020-11" db="EMBL/GenBank/DDBJ databases">
        <authorList>
            <consortium name="DOE Joint Genome Institute"/>
            <person name="Ahrendt S."/>
            <person name="Riley R."/>
            <person name="Andreopoulos W."/>
            <person name="Labutti K."/>
            <person name="Pangilinan J."/>
            <person name="Ruiz-Duenas F.J."/>
            <person name="Barrasa J.M."/>
            <person name="Sanchez-Garcia M."/>
            <person name="Camarero S."/>
            <person name="Miyauchi S."/>
            <person name="Serrano A."/>
            <person name="Linde D."/>
            <person name="Babiker R."/>
            <person name="Drula E."/>
            <person name="Ayuso-Fernandez I."/>
            <person name="Pacheco R."/>
            <person name="Padilla G."/>
            <person name="Ferreira P."/>
            <person name="Barriuso J."/>
            <person name="Kellner H."/>
            <person name="Castanera R."/>
            <person name="Alfaro M."/>
            <person name="Ramirez L."/>
            <person name="Pisabarro A.G."/>
            <person name="Kuo A."/>
            <person name="Tritt A."/>
            <person name="Lipzen A."/>
            <person name="He G."/>
            <person name="Yan M."/>
            <person name="Ng V."/>
            <person name="Cullen D."/>
            <person name="Martin F."/>
            <person name="Rosso M.-N."/>
            <person name="Henrissat B."/>
            <person name="Hibbett D."/>
            <person name="Martinez A.T."/>
            <person name="Grigoriev I.V."/>
        </authorList>
    </citation>
    <scope>NUCLEOTIDE SEQUENCE</scope>
    <source>
        <strain evidence="2">CBS 247.69</strain>
    </source>
</reference>
<feature type="repeat" description="RCC1" evidence="1">
    <location>
        <begin position="316"/>
        <end position="374"/>
    </location>
</feature>
<sequence length="442" mass="46758">MPLTSLLLSSGSNAHGQLSNGTSEDVHKFAPCSFLGYPTGTLPPGTRRVVHITSGANHTLALLETEAEGKRHLEIWGCGDGSSGQLGSVLQARRTASVFWPIDLSLKNAGLDNYSYKLVCASWETTYIVLSCEGKADVFISMGADDFGDLGVEGMNKGRGKQAILPFHIVSFDHLTLEGVPVRKDSITVESLVSGQHHVVVQLRGTLVNGKEVTFVAGWGTSRHGQLGNLVSPGGGPTPFLTKPAVISIDDSHDRIIAHALGSQHTVFLYASGKVSGLGSSRRGQLQGLENVKHATGLGCTWNGTYLLVNDGQGDTRVIAAGSYMHGQLGRELPVGTSGLAGTLKPSAVEFPGDTQSVKSIACGTEHVLAICTSKGTDRSPDVAVWGWGWNEHGNLGTGSTNNIFVPVKIWTGAEEDLIPVRVWGGSGTSWIYATHDADWVQ</sequence>
<name>A0A9P5YJC4_9AGAR</name>
<evidence type="ECO:0000256" key="1">
    <source>
        <dbReference type="PROSITE-ProRule" id="PRU00235"/>
    </source>
</evidence>
<dbReference type="Pfam" id="PF00415">
    <property type="entry name" value="RCC1"/>
    <property type="match status" value="3"/>
</dbReference>
<dbReference type="Proteomes" id="UP000807353">
    <property type="component" value="Unassembled WGS sequence"/>
</dbReference>
<organism evidence="2 3">
    <name type="scientific">Collybia nuda</name>
    <dbReference type="NCBI Taxonomy" id="64659"/>
    <lineage>
        <taxon>Eukaryota</taxon>
        <taxon>Fungi</taxon>
        <taxon>Dikarya</taxon>
        <taxon>Basidiomycota</taxon>
        <taxon>Agaricomycotina</taxon>
        <taxon>Agaricomycetes</taxon>
        <taxon>Agaricomycetidae</taxon>
        <taxon>Agaricales</taxon>
        <taxon>Tricholomatineae</taxon>
        <taxon>Clitocybaceae</taxon>
        <taxon>Collybia</taxon>
    </lineage>
</organism>
<dbReference type="InterPro" id="IPR000408">
    <property type="entry name" value="Reg_chr_condens"/>
</dbReference>
<proteinExistence type="predicted"/>
<dbReference type="PROSITE" id="PS50012">
    <property type="entry name" value="RCC1_3"/>
    <property type="match status" value="3"/>
</dbReference>
<comment type="caution">
    <text evidence="2">The sequence shown here is derived from an EMBL/GenBank/DDBJ whole genome shotgun (WGS) entry which is preliminary data.</text>
</comment>
<dbReference type="InterPro" id="IPR051553">
    <property type="entry name" value="Ran_GTPase-activating"/>
</dbReference>
<gene>
    <name evidence="2" type="ORF">BDZ94DRAFT_1242929</name>
</gene>
<dbReference type="SUPFAM" id="SSF50985">
    <property type="entry name" value="RCC1/BLIP-II"/>
    <property type="match status" value="1"/>
</dbReference>
<accession>A0A9P5YJC4</accession>
<dbReference type="Gene3D" id="2.130.10.30">
    <property type="entry name" value="Regulator of chromosome condensation 1/beta-lactamase-inhibitor protein II"/>
    <property type="match status" value="2"/>
</dbReference>
<dbReference type="PANTHER" id="PTHR45982:SF1">
    <property type="entry name" value="REGULATOR OF CHROMOSOME CONDENSATION"/>
    <property type="match status" value="1"/>
</dbReference>
<dbReference type="EMBL" id="MU150229">
    <property type="protein sequence ID" value="KAF9469649.1"/>
    <property type="molecule type" value="Genomic_DNA"/>
</dbReference>
<dbReference type="PROSITE" id="PS00626">
    <property type="entry name" value="RCC1_2"/>
    <property type="match status" value="1"/>
</dbReference>
<feature type="repeat" description="RCC1" evidence="1">
    <location>
        <begin position="5"/>
        <end position="65"/>
    </location>
</feature>
<keyword evidence="3" id="KW-1185">Reference proteome</keyword>
<dbReference type="GO" id="GO:0005085">
    <property type="term" value="F:guanyl-nucleotide exchange factor activity"/>
    <property type="evidence" value="ECO:0007669"/>
    <property type="project" value="TreeGrafter"/>
</dbReference>
<evidence type="ECO:0000313" key="3">
    <source>
        <dbReference type="Proteomes" id="UP000807353"/>
    </source>
</evidence>
<dbReference type="OrthoDB" id="5370059at2759"/>
<dbReference type="PANTHER" id="PTHR45982">
    <property type="entry name" value="REGULATOR OF CHROMOSOME CONDENSATION"/>
    <property type="match status" value="1"/>
</dbReference>
<dbReference type="GO" id="GO:0005737">
    <property type="term" value="C:cytoplasm"/>
    <property type="evidence" value="ECO:0007669"/>
    <property type="project" value="TreeGrafter"/>
</dbReference>
<feature type="repeat" description="RCC1" evidence="1">
    <location>
        <begin position="214"/>
        <end position="272"/>
    </location>
</feature>
<dbReference type="AlphaFoldDB" id="A0A9P5YJC4"/>
<protein>
    <submittedName>
        <fullName evidence="2">Regulator of chromosome condensation 1/beta-lactamase-inhibitor protein II</fullName>
    </submittedName>
</protein>
<evidence type="ECO:0000313" key="2">
    <source>
        <dbReference type="EMBL" id="KAF9469649.1"/>
    </source>
</evidence>